<comment type="caution">
    <text evidence="3">The sequence shown here is derived from an EMBL/GenBank/DDBJ whole genome shotgun (WGS) entry which is preliminary data.</text>
</comment>
<keyword evidence="3" id="KW-0489">Methyltransferase</keyword>
<keyword evidence="1" id="KW-0227">DNA damage</keyword>
<dbReference type="AlphaFoldDB" id="A0A7X7R875"/>
<dbReference type="EMBL" id="JAAYYV010000227">
    <property type="protein sequence ID" value="NLF54477.1"/>
    <property type="molecule type" value="Genomic_DNA"/>
</dbReference>
<dbReference type="InterPro" id="IPR036217">
    <property type="entry name" value="MethylDNA_cys_MeTrfase_DNAb"/>
</dbReference>
<sequence>MARSAAEADRGRSVAAPAPAGAGFAAVIALPFGPFGIRTADAGLSGLVFLPPGTPLRAPADALARSAAEALLAWIDDPHHRFALPLAECGSPFQRRVWAAISAIPPGRTETYGSLARTLGSAARAVGQACGANPFPLVVPCHRVTAATGIGGFANARDGWLLEAKRWLLAHEARR</sequence>
<evidence type="ECO:0000256" key="1">
    <source>
        <dbReference type="ARBA" id="ARBA00022763"/>
    </source>
</evidence>
<organism evidence="3 4">
    <name type="scientific">Thauera phenolivorans</name>
    <dbReference type="NCBI Taxonomy" id="1792543"/>
    <lineage>
        <taxon>Bacteria</taxon>
        <taxon>Pseudomonadati</taxon>
        <taxon>Pseudomonadota</taxon>
        <taxon>Betaproteobacteria</taxon>
        <taxon>Rhodocyclales</taxon>
        <taxon>Zoogloeaceae</taxon>
        <taxon>Thauera</taxon>
    </lineage>
</organism>
<reference evidence="3 4" key="1">
    <citation type="journal article" date="2020" name="Biotechnol. Biofuels">
        <title>New insights from the biogas microbiome by comprehensive genome-resolved metagenomics of nearly 1600 species originating from multiple anaerobic digesters.</title>
        <authorList>
            <person name="Campanaro S."/>
            <person name="Treu L."/>
            <person name="Rodriguez-R L.M."/>
            <person name="Kovalovszki A."/>
            <person name="Ziels R.M."/>
            <person name="Maus I."/>
            <person name="Zhu X."/>
            <person name="Kougias P.G."/>
            <person name="Basile A."/>
            <person name="Luo G."/>
            <person name="Schluter A."/>
            <person name="Konstantinidis K.T."/>
            <person name="Angelidaki I."/>
        </authorList>
    </citation>
    <scope>NUCLEOTIDE SEQUENCE [LARGE SCALE GENOMIC DNA]</scope>
    <source>
        <strain evidence="3">AS06rmzACSIP_256</strain>
    </source>
</reference>
<gene>
    <name evidence="3" type="ORF">GX576_08815</name>
</gene>
<dbReference type="SUPFAM" id="SSF53155">
    <property type="entry name" value="Methylated DNA-protein cysteine methyltransferase domain"/>
    <property type="match status" value="1"/>
</dbReference>
<dbReference type="GO" id="GO:0003908">
    <property type="term" value="F:methylated-DNA-[protein]-cysteine S-methyltransferase activity"/>
    <property type="evidence" value="ECO:0007669"/>
    <property type="project" value="InterPro"/>
</dbReference>
<evidence type="ECO:0000313" key="4">
    <source>
        <dbReference type="Proteomes" id="UP000536534"/>
    </source>
</evidence>
<keyword evidence="3" id="KW-0808">Transferase</keyword>
<dbReference type="PANTHER" id="PTHR10815:SF13">
    <property type="entry name" value="METHYLATED-DNA--PROTEIN-CYSTEINE METHYLTRANSFERASE"/>
    <property type="match status" value="1"/>
</dbReference>
<dbReference type="GO" id="GO:0032259">
    <property type="term" value="P:methylation"/>
    <property type="evidence" value="ECO:0007669"/>
    <property type="project" value="UniProtKB-KW"/>
</dbReference>
<proteinExistence type="predicted"/>
<dbReference type="Proteomes" id="UP000536534">
    <property type="component" value="Unassembled WGS sequence"/>
</dbReference>
<name>A0A7X7R875_9RHOO</name>
<protein>
    <submittedName>
        <fullName evidence="3">Methylated-DNA--[protein]-cysteine S-methyltransferase</fullName>
    </submittedName>
</protein>
<dbReference type="InterPro" id="IPR036631">
    <property type="entry name" value="MGMT_N_sf"/>
</dbReference>
<dbReference type="InterPro" id="IPR014048">
    <property type="entry name" value="MethylDNA_cys_MeTrfase_DNA-bd"/>
</dbReference>
<dbReference type="GO" id="GO:0006281">
    <property type="term" value="P:DNA repair"/>
    <property type="evidence" value="ECO:0007669"/>
    <property type="project" value="InterPro"/>
</dbReference>
<evidence type="ECO:0000259" key="2">
    <source>
        <dbReference type="Pfam" id="PF01035"/>
    </source>
</evidence>
<dbReference type="Gene3D" id="1.10.10.10">
    <property type="entry name" value="Winged helix-like DNA-binding domain superfamily/Winged helix DNA-binding domain"/>
    <property type="match status" value="1"/>
</dbReference>
<evidence type="ECO:0000313" key="3">
    <source>
        <dbReference type="EMBL" id="NLF54477.1"/>
    </source>
</evidence>
<feature type="domain" description="Methylated-DNA-[protein]-cysteine S-methyltransferase DNA binding" evidence="2">
    <location>
        <begin position="92"/>
        <end position="173"/>
    </location>
</feature>
<dbReference type="PANTHER" id="PTHR10815">
    <property type="entry name" value="METHYLATED-DNA--PROTEIN-CYSTEINE METHYLTRANSFERASE"/>
    <property type="match status" value="1"/>
</dbReference>
<dbReference type="SUPFAM" id="SSF46767">
    <property type="entry name" value="Methylated DNA-protein cysteine methyltransferase, C-terminal domain"/>
    <property type="match status" value="1"/>
</dbReference>
<dbReference type="Pfam" id="PF01035">
    <property type="entry name" value="DNA_binding_1"/>
    <property type="match status" value="1"/>
</dbReference>
<dbReference type="CDD" id="cd06445">
    <property type="entry name" value="ATase"/>
    <property type="match status" value="1"/>
</dbReference>
<accession>A0A7X7R875</accession>
<dbReference type="NCBIfam" id="TIGR00589">
    <property type="entry name" value="ogt"/>
    <property type="match status" value="1"/>
</dbReference>
<dbReference type="InterPro" id="IPR036388">
    <property type="entry name" value="WH-like_DNA-bd_sf"/>
</dbReference>